<gene>
    <name evidence="3" type="ORF">KP509_22G079400</name>
</gene>
<evidence type="ECO:0000313" key="4">
    <source>
        <dbReference type="Proteomes" id="UP000825935"/>
    </source>
</evidence>
<dbReference type="EMBL" id="CM035427">
    <property type="protein sequence ID" value="KAH7307827.1"/>
    <property type="molecule type" value="Genomic_DNA"/>
</dbReference>
<dbReference type="InterPro" id="IPR001715">
    <property type="entry name" value="CH_dom"/>
</dbReference>
<dbReference type="AlphaFoldDB" id="A0A8T2S8L8"/>
<dbReference type="OMA" id="MEYYDTR"/>
<feature type="domain" description="Calponin-homology (CH)" evidence="2">
    <location>
        <begin position="5"/>
        <end position="109"/>
    </location>
</feature>
<comment type="caution">
    <text evidence="3">The sequence shown here is derived from an EMBL/GenBank/DDBJ whole genome shotgun (WGS) entry which is preliminary data.</text>
</comment>
<reference evidence="3" key="1">
    <citation type="submission" date="2021-08" db="EMBL/GenBank/DDBJ databases">
        <title>WGS assembly of Ceratopteris richardii.</title>
        <authorList>
            <person name="Marchant D.B."/>
            <person name="Chen G."/>
            <person name="Jenkins J."/>
            <person name="Shu S."/>
            <person name="Leebens-Mack J."/>
            <person name="Grimwood J."/>
            <person name="Schmutz J."/>
            <person name="Soltis P."/>
            <person name="Soltis D."/>
            <person name="Chen Z.-H."/>
        </authorList>
    </citation>
    <scope>NUCLEOTIDE SEQUENCE</scope>
    <source>
        <strain evidence="3">Whitten #5841</strain>
        <tissue evidence="3">Leaf</tissue>
    </source>
</reference>
<organism evidence="3 4">
    <name type="scientific">Ceratopteris richardii</name>
    <name type="common">Triangle waterfern</name>
    <dbReference type="NCBI Taxonomy" id="49495"/>
    <lineage>
        <taxon>Eukaryota</taxon>
        <taxon>Viridiplantae</taxon>
        <taxon>Streptophyta</taxon>
        <taxon>Embryophyta</taxon>
        <taxon>Tracheophyta</taxon>
        <taxon>Polypodiopsida</taxon>
        <taxon>Polypodiidae</taxon>
        <taxon>Polypodiales</taxon>
        <taxon>Pteridineae</taxon>
        <taxon>Pteridaceae</taxon>
        <taxon>Parkerioideae</taxon>
        <taxon>Ceratopteris</taxon>
    </lineage>
</organism>
<dbReference type="FunFam" id="1.10.418.10:FF:000059">
    <property type="entry name" value="RIKEN cDNA 6430531B16 gene"/>
    <property type="match status" value="1"/>
</dbReference>
<accession>A0A8T2S8L8</accession>
<name>A0A8T2S8L8_CERRI</name>
<dbReference type="SUPFAM" id="SSF47576">
    <property type="entry name" value="Calponin-homology domain, CH-domain"/>
    <property type="match status" value="1"/>
</dbReference>
<dbReference type="Pfam" id="PF06294">
    <property type="entry name" value="CH_2"/>
    <property type="match status" value="1"/>
</dbReference>
<dbReference type="InterPro" id="IPR036872">
    <property type="entry name" value="CH_dom_sf"/>
</dbReference>
<dbReference type="InterPro" id="IPR052111">
    <property type="entry name" value="Spermatogenesis_Ciliary_MAP"/>
</dbReference>
<dbReference type="PROSITE" id="PS50021">
    <property type="entry name" value="CH"/>
    <property type="match status" value="1"/>
</dbReference>
<evidence type="ECO:0000256" key="1">
    <source>
        <dbReference type="SAM" id="MobiDB-lite"/>
    </source>
</evidence>
<proteinExistence type="predicted"/>
<dbReference type="GO" id="GO:0051493">
    <property type="term" value="P:regulation of cytoskeleton organization"/>
    <property type="evidence" value="ECO:0007669"/>
    <property type="project" value="TreeGrafter"/>
</dbReference>
<dbReference type="PANTHER" id="PTHR12509:SF9">
    <property type="entry name" value="SPERM FLAGELLAR PROTEIN 1 ISOFORM X1"/>
    <property type="match status" value="1"/>
</dbReference>
<evidence type="ECO:0000313" key="3">
    <source>
        <dbReference type="EMBL" id="KAH7307827.1"/>
    </source>
</evidence>
<dbReference type="PANTHER" id="PTHR12509">
    <property type="entry name" value="SPERMATOGENESIS-ASSOCIATED 4-RELATED"/>
    <property type="match status" value="1"/>
</dbReference>
<feature type="compositionally biased region" description="Low complexity" evidence="1">
    <location>
        <begin position="158"/>
        <end position="178"/>
    </location>
</feature>
<keyword evidence="4" id="KW-1185">Reference proteome</keyword>
<dbReference type="Gene3D" id="1.10.418.10">
    <property type="entry name" value="Calponin-like domain"/>
    <property type="match status" value="1"/>
</dbReference>
<dbReference type="GO" id="GO:0005930">
    <property type="term" value="C:axoneme"/>
    <property type="evidence" value="ECO:0007669"/>
    <property type="project" value="TreeGrafter"/>
</dbReference>
<dbReference type="Proteomes" id="UP000825935">
    <property type="component" value="Chromosome 22"/>
</dbReference>
<dbReference type="OrthoDB" id="193300at2759"/>
<sequence>MDISNDELPGLYSWVDSIPLSRPKRNIARDFGDGVLAAEVVANYCPKMVDIHNYSAANSLAQKIYNWNTLNIKVFRRLNFALSKEDIDAVANAEHMAIERVLKLMKYKIAKHKPNASRGHKENLKEDINNSNSCAQGFSISRPFKSEPSMLQSATYLRSSSPRQVSPSKHSSSSQDRPQLYRTGDSPLPCSEEAGLEDIENKDTQRGLQKDAQIRELMETVELLEAKVMKLEQLVRLKDHKIQVLSGRGLNKVGAV</sequence>
<protein>
    <recommendedName>
        <fullName evidence="2">Calponin-homology (CH) domain-containing protein</fullName>
    </recommendedName>
</protein>
<dbReference type="InterPro" id="IPR010441">
    <property type="entry name" value="CH_2"/>
</dbReference>
<dbReference type="GO" id="GO:0008017">
    <property type="term" value="F:microtubule binding"/>
    <property type="evidence" value="ECO:0007669"/>
    <property type="project" value="TreeGrafter"/>
</dbReference>
<evidence type="ECO:0000259" key="2">
    <source>
        <dbReference type="PROSITE" id="PS50021"/>
    </source>
</evidence>
<feature type="region of interest" description="Disordered" evidence="1">
    <location>
        <begin position="151"/>
        <end position="207"/>
    </location>
</feature>